<dbReference type="Gene3D" id="3.20.20.370">
    <property type="entry name" value="Glycoside hydrolase/deacetylase"/>
    <property type="match status" value="1"/>
</dbReference>
<sequence length="523" mass="56390">MSRRGDSRTATTGRRLLGPAVRSAFGVLAAMVVVTPFLGAWSYESARRAVSAQAAAPRVGADALPGEIVGSRASAPIVLAYHDINPEPTNDYTLTPRQLDTQLAKLAAAGYRSLTTEEFTRYLATGTTPAPHTVYLTFDDGTRGLWAHADQVLAKHKMHAASFLITGAVGTHRPYYLSWAEIDLMRASGRWDFQDHTHLSHERAAIDAAGHLGSVLANRLWLEKEKRLETESEYRIRVRTDLDKSLRAFSDHHLPAPQLFAYPFSETAGPTNLAARNTSVLERLLRERFTASLTNVSSRPLPAGPRAAAARQVQRLEVVRTTSTNTFVKQLNEWVSRSPAEIPEPLRHPEQWRFPGSPSGTGLAALTGKGVANGTYVSAVHLPMGTADWDTYRVSATVAGLSGTRTSASVEVGHGSLVPITVTVSEAGVRVTERPADGTARVTTGKVAPAAEHRLNLEVSPGGVRITVDGGHALVARATEEPDPARTSGGVSLAVRNETNKADKTDRADKAAWPRFTALHIKP</sequence>
<keyword evidence="3" id="KW-0812">Transmembrane</keyword>
<dbReference type="Proteomes" id="UP000646738">
    <property type="component" value="Unassembled WGS sequence"/>
</dbReference>
<evidence type="ECO:0000259" key="4">
    <source>
        <dbReference type="Pfam" id="PF01522"/>
    </source>
</evidence>
<dbReference type="InterPro" id="IPR002509">
    <property type="entry name" value="NODB_dom"/>
</dbReference>
<dbReference type="PANTHER" id="PTHR34216">
    <property type="match status" value="1"/>
</dbReference>
<keyword evidence="3" id="KW-1133">Transmembrane helix</keyword>
<comment type="subcellular location">
    <subcellularLocation>
        <location evidence="1">Secreted</location>
    </subcellularLocation>
</comment>
<protein>
    <recommendedName>
        <fullName evidence="4">NodB homology domain-containing protein</fullName>
    </recommendedName>
</protein>
<feature type="domain" description="NodB homology" evidence="4">
    <location>
        <begin position="129"/>
        <end position="276"/>
    </location>
</feature>
<name>A0ABQ3RMD0_STRRR</name>
<keyword evidence="3" id="KW-0472">Membrane</keyword>
<evidence type="ECO:0000256" key="3">
    <source>
        <dbReference type="SAM" id="Phobius"/>
    </source>
</evidence>
<dbReference type="Pfam" id="PF01522">
    <property type="entry name" value="Polysacc_deac_1"/>
    <property type="match status" value="1"/>
</dbReference>
<evidence type="ECO:0000256" key="2">
    <source>
        <dbReference type="ARBA" id="ARBA00022729"/>
    </source>
</evidence>
<gene>
    <name evidence="5" type="ORF">Srubr_68600</name>
</gene>
<dbReference type="InterPro" id="IPR051398">
    <property type="entry name" value="Polysacch_Deacetylase"/>
</dbReference>
<dbReference type="RefSeq" id="WP_189992454.1">
    <property type="nucleotide sequence ID" value="NZ_BNCB01000004.1"/>
</dbReference>
<feature type="transmembrane region" description="Helical" evidence="3">
    <location>
        <begin position="21"/>
        <end position="43"/>
    </location>
</feature>
<proteinExistence type="predicted"/>
<dbReference type="EMBL" id="BNEA01000015">
    <property type="protein sequence ID" value="GHI57014.1"/>
    <property type="molecule type" value="Genomic_DNA"/>
</dbReference>
<evidence type="ECO:0000313" key="6">
    <source>
        <dbReference type="Proteomes" id="UP000646738"/>
    </source>
</evidence>
<dbReference type="SUPFAM" id="SSF88713">
    <property type="entry name" value="Glycoside hydrolase/deacetylase"/>
    <property type="match status" value="1"/>
</dbReference>
<accession>A0ABQ3RMD0</accession>
<keyword evidence="2" id="KW-0732">Signal</keyword>
<keyword evidence="6" id="KW-1185">Reference proteome</keyword>
<dbReference type="PANTHER" id="PTHR34216:SF3">
    <property type="entry name" value="POLY-BETA-1,6-N-ACETYL-D-GLUCOSAMINE N-DEACETYLASE"/>
    <property type="match status" value="1"/>
</dbReference>
<dbReference type="InterPro" id="IPR011330">
    <property type="entry name" value="Glyco_hydro/deAcase_b/a-brl"/>
</dbReference>
<comment type="caution">
    <text evidence="5">The sequence shown here is derived from an EMBL/GenBank/DDBJ whole genome shotgun (WGS) entry which is preliminary data.</text>
</comment>
<reference evidence="6" key="1">
    <citation type="submission" date="2023-07" db="EMBL/GenBank/DDBJ databases">
        <title>Whole genome shotgun sequence of Streptomyces achromogenes subsp. rubradiris NBRC 14000.</title>
        <authorList>
            <person name="Komaki H."/>
            <person name="Tamura T."/>
        </authorList>
    </citation>
    <scope>NUCLEOTIDE SEQUENCE [LARGE SCALE GENOMIC DNA]</scope>
    <source>
        <strain evidence="6">NBRC 14000</strain>
    </source>
</reference>
<evidence type="ECO:0000313" key="5">
    <source>
        <dbReference type="EMBL" id="GHI57014.1"/>
    </source>
</evidence>
<evidence type="ECO:0000256" key="1">
    <source>
        <dbReference type="ARBA" id="ARBA00004613"/>
    </source>
</evidence>
<organism evidence="5 6">
    <name type="scientific">Streptomyces rubradiris</name>
    <name type="common">Streptomyces achromogenes subsp. rubradiris</name>
    <dbReference type="NCBI Taxonomy" id="285531"/>
    <lineage>
        <taxon>Bacteria</taxon>
        <taxon>Bacillati</taxon>
        <taxon>Actinomycetota</taxon>
        <taxon>Actinomycetes</taxon>
        <taxon>Kitasatosporales</taxon>
        <taxon>Streptomycetaceae</taxon>
        <taxon>Streptomyces</taxon>
    </lineage>
</organism>